<dbReference type="Proteomes" id="UP001162501">
    <property type="component" value="Chromosome 20"/>
</dbReference>
<reference evidence="1" key="1">
    <citation type="submission" date="2023-05" db="EMBL/GenBank/DDBJ databases">
        <authorList>
            <consortium name="ELIXIR-Norway"/>
        </authorList>
    </citation>
    <scope>NUCLEOTIDE SEQUENCE</scope>
</reference>
<proteinExistence type="predicted"/>
<name>A0AC59YT50_RANTA</name>
<organism evidence="1 2">
    <name type="scientific">Rangifer tarandus platyrhynchus</name>
    <name type="common">Svalbard reindeer</name>
    <dbReference type="NCBI Taxonomy" id="3082113"/>
    <lineage>
        <taxon>Eukaryota</taxon>
        <taxon>Metazoa</taxon>
        <taxon>Chordata</taxon>
        <taxon>Craniata</taxon>
        <taxon>Vertebrata</taxon>
        <taxon>Euteleostomi</taxon>
        <taxon>Mammalia</taxon>
        <taxon>Eutheria</taxon>
        <taxon>Laurasiatheria</taxon>
        <taxon>Artiodactyla</taxon>
        <taxon>Ruminantia</taxon>
        <taxon>Pecora</taxon>
        <taxon>Cervidae</taxon>
        <taxon>Odocoileinae</taxon>
        <taxon>Rangifer</taxon>
    </lineage>
</organism>
<accession>A0AC59YT50</accession>
<reference evidence="1" key="2">
    <citation type="submission" date="2025-03" db="EMBL/GenBank/DDBJ databases">
        <authorList>
            <consortium name="ELIXIR-Norway"/>
            <consortium name="Elixir Norway"/>
        </authorList>
    </citation>
    <scope>NUCLEOTIDE SEQUENCE</scope>
</reference>
<sequence length="142" mass="15308">MAFTVSRMHGAASRPGPEPSLTRCSLLVLLLVDADALGDLGGTHRVWCLAAWMPWSTASCTSCISLVLGSCKVDALTGVIQAHSGVNILRETFKPQLGSLEGRSLASPLRCSLLYISGQEDSYLTRQQRKDDFLLAQQQSSL</sequence>
<evidence type="ECO:0000313" key="2">
    <source>
        <dbReference type="Proteomes" id="UP001162501"/>
    </source>
</evidence>
<dbReference type="EMBL" id="OX596104">
    <property type="protein sequence ID" value="CAM9954453.1"/>
    <property type="molecule type" value="Genomic_DNA"/>
</dbReference>
<protein>
    <submittedName>
        <fullName evidence="1">Uncharacterized protein</fullName>
    </submittedName>
</protein>
<evidence type="ECO:0000313" key="1">
    <source>
        <dbReference type="EMBL" id="CAM9954453.1"/>
    </source>
</evidence>
<gene>
    <name evidence="1" type="ORF">MRATA1EN22A_LOCUS9852</name>
</gene>